<organism evidence="1 2">
    <name type="scientific">Pseudopedobacter beijingensis</name>
    <dbReference type="NCBI Taxonomy" id="1207056"/>
    <lineage>
        <taxon>Bacteria</taxon>
        <taxon>Pseudomonadati</taxon>
        <taxon>Bacteroidota</taxon>
        <taxon>Sphingobacteriia</taxon>
        <taxon>Sphingobacteriales</taxon>
        <taxon>Sphingobacteriaceae</taxon>
        <taxon>Pseudopedobacter</taxon>
    </lineage>
</organism>
<dbReference type="Gene3D" id="3.30.420.40">
    <property type="match status" value="2"/>
</dbReference>
<evidence type="ECO:0000313" key="1">
    <source>
        <dbReference type="EMBL" id="MFD1629521.1"/>
    </source>
</evidence>
<gene>
    <name evidence="1" type="ORF">ACFSAH_06510</name>
</gene>
<evidence type="ECO:0000313" key="2">
    <source>
        <dbReference type="Proteomes" id="UP001597118"/>
    </source>
</evidence>
<comment type="caution">
    <text evidence="1">The sequence shown here is derived from an EMBL/GenBank/DDBJ whole genome shotgun (WGS) entry which is preliminary data.</text>
</comment>
<dbReference type="EMBL" id="JBHUDG010000005">
    <property type="protein sequence ID" value="MFD1629521.1"/>
    <property type="molecule type" value="Genomic_DNA"/>
</dbReference>
<keyword evidence="1" id="KW-0808">Transferase</keyword>
<dbReference type="GO" id="GO:0016301">
    <property type="term" value="F:kinase activity"/>
    <property type="evidence" value="ECO:0007669"/>
    <property type="project" value="UniProtKB-KW"/>
</dbReference>
<name>A0ABW4I9S7_9SPHI</name>
<reference evidence="2" key="1">
    <citation type="journal article" date="2019" name="Int. J. Syst. Evol. Microbiol.">
        <title>The Global Catalogue of Microorganisms (GCM) 10K type strain sequencing project: providing services to taxonomists for standard genome sequencing and annotation.</title>
        <authorList>
            <consortium name="The Broad Institute Genomics Platform"/>
            <consortium name="The Broad Institute Genome Sequencing Center for Infectious Disease"/>
            <person name="Wu L."/>
            <person name="Ma J."/>
        </authorList>
    </citation>
    <scope>NUCLEOTIDE SEQUENCE [LARGE SCALE GENOMIC DNA]</scope>
    <source>
        <strain evidence="2">CCUG 53762</strain>
    </source>
</reference>
<proteinExistence type="predicted"/>
<dbReference type="Proteomes" id="UP001597118">
    <property type="component" value="Unassembled WGS sequence"/>
</dbReference>
<dbReference type="SUPFAM" id="SSF53067">
    <property type="entry name" value="Actin-like ATPase domain"/>
    <property type="match status" value="2"/>
</dbReference>
<dbReference type="CDD" id="cd24079">
    <property type="entry name" value="ASKHA_NBD_PG1100-like"/>
    <property type="match status" value="1"/>
</dbReference>
<dbReference type="Gene3D" id="1.10.720.160">
    <property type="match status" value="1"/>
</dbReference>
<accession>A0ABW4I9S7</accession>
<protein>
    <submittedName>
        <fullName evidence="1">N-acetylglucosamine kinase</fullName>
    </submittedName>
</protein>
<sequence>MLLVADGGSAITDWILLLENKDILEFTSPGMNPFFLSEKEILKVLNGIKQLEPYIDQVTEIHFFGAGCNSPDRRESVANALSTKFKNAFVNVENDVLGSAYATCKDRPGLNCILGTGSNISYYDGKDLYDGVHGLGYIFDDEGSGTLFGKRLITDFLYGKMPDDLAQDFFNTFGITKEKVIENIYQKPLPNFYLALHKNFLHKHITHPYCKNIVTEGLNNFVITHIFPYKNYKELNCNFVGPTAFVFQDILRIVCKKNDVSIGVILEKPIIELFNYVREKENFD</sequence>
<keyword evidence="2" id="KW-1185">Reference proteome</keyword>
<dbReference type="InterPro" id="IPR043129">
    <property type="entry name" value="ATPase_NBD"/>
</dbReference>
<dbReference type="RefSeq" id="WP_379661902.1">
    <property type="nucleotide sequence ID" value="NZ_JBHUDG010000005.1"/>
</dbReference>
<keyword evidence="1" id="KW-0418">Kinase</keyword>